<evidence type="ECO:0000313" key="2">
    <source>
        <dbReference type="Proteomes" id="UP000789405"/>
    </source>
</evidence>
<dbReference type="EMBL" id="CAJVPY010003006">
    <property type="protein sequence ID" value="CAG8578410.1"/>
    <property type="molecule type" value="Genomic_DNA"/>
</dbReference>
<evidence type="ECO:0000313" key="1">
    <source>
        <dbReference type="EMBL" id="CAG8578410.1"/>
    </source>
</evidence>
<dbReference type="AlphaFoldDB" id="A0A9N9G5E8"/>
<name>A0A9N9G5E8_9GLOM</name>
<comment type="caution">
    <text evidence="1">The sequence shown here is derived from an EMBL/GenBank/DDBJ whole genome shotgun (WGS) entry which is preliminary data.</text>
</comment>
<proteinExistence type="predicted"/>
<gene>
    <name evidence="1" type="ORF">DERYTH_LOCUS6560</name>
</gene>
<accession>A0A9N9G5E8</accession>
<protein>
    <submittedName>
        <fullName evidence="1">28407_t:CDS:1</fullName>
    </submittedName>
</protein>
<sequence length="83" mass="8903">FAEDNYALNNNIVAKSDIDIPSDCGAPNNFGATKEHGHLQKADSQVSLLNALFDLEVSGSNRSDGLSTEIKLLLILDSSQVIE</sequence>
<dbReference type="Proteomes" id="UP000789405">
    <property type="component" value="Unassembled WGS sequence"/>
</dbReference>
<keyword evidence="2" id="KW-1185">Reference proteome</keyword>
<feature type="non-terminal residue" evidence="1">
    <location>
        <position position="1"/>
    </location>
</feature>
<organism evidence="1 2">
    <name type="scientific">Dentiscutata erythropus</name>
    <dbReference type="NCBI Taxonomy" id="1348616"/>
    <lineage>
        <taxon>Eukaryota</taxon>
        <taxon>Fungi</taxon>
        <taxon>Fungi incertae sedis</taxon>
        <taxon>Mucoromycota</taxon>
        <taxon>Glomeromycotina</taxon>
        <taxon>Glomeromycetes</taxon>
        <taxon>Diversisporales</taxon>
        <taxon>Gigasporaceae</taxon>
        <taxon>Dentiscutata</taxon>
    </lineage>
</organism>
<reference evidence="1" key="1">
    <citation type="submission" date="2021-06" db="EMBL/GenBank/DDBJ databases">
        <authorList>
            <person name="Kallberg Y."/>
            <person name="Tangrot J."/>
            <person name="Rosling A."/>
        </authorList>
    </citation>
    <scope>NUCLEOTIDE SEQUENCE</scope>
    <source>
        <strain evidence="1">MA453B</strain>
    </source>
</reference>